<organism evidence="6 7">
    <name type="scientific">Pantoea ananatis (strain LMG 20103)</name>
    <dbReference type="NCBI Taxonomy" id="706191"/>
    <lineage>
        <taxon>Bacteria</taxon>
        <taxon>Pseudomonadati</taxon>
        <taxon>Pseudomonadota</taxon>
        <taxon>Gammaproteobacteria</taxon>
        <taxon>Enterobacterales</taxon>
        <taxon>Erwiniaceae</taxon>
        <taxon>Pantoea</taxon>
    </lineage>
</organism>
<dbReference type="Pfam" id="PF00126">
    <property type="entry name" value="HTH_1"/>
    <property type="match status" value="1"/>
</dbReference>
<feature type="domain" description="HTH lysR-type" evidence="5">
    <location>
        <begin position="21"/>
        <end position="78"/>
    </location>
</feature>
<evidence type="ECO:0000256" key="2">
    <source>
        <dbReference type="ARBA" id="ARBA00023015"/>
    </source>
</evidence>
<dbReference type="InterPro" id="IPR050389">
    <property type="entry name" value="LysR-type_TF"/>
</dbReference>
<dbReference type="GO" id="GO:0003677">
    <property type="term" value="F:DNA binding"/>
    <property type="evidence" value="ECO:0007669"/>
    <property type="project" value="UniProtKB-KW"/>
</dbReference>
<accession>D4GL34</accession>
<evidence type="ECO:0000256" key="1">
    <source>
        <dbReference type="ARBA" id="ARBA00009437"/>
    </source>
</evidence>
<keyword evidence="4" id="KW-0804">Transcription</keyword>
<keyword evidence="7" id="KW-1185">Reference proteome</keyword>
<dbReference type="InterPro" id="IPR005119">
    <property type="entry name" value="LysR_subst-bd"/>
</dbReference>
<dbReference type="Gene3D" id="3.40.190.10">
    <property type="entry name" value="Periplasmic binding protein-like II"/>
    <property type="match status" value="2"/>
</dbReference>
<evidence type="ECO:0000256" key="3">
    <source>
        <dbReference type="ARBA" id="ARBA00023125"/>
    </source>
</evidence>
<name>D4GL34_PANAM</name>
<keyword evidence="2" id="KW-0805">Transcription regulation</keyword>
<evidence type="ECO:0000259" key="5">
    <source>
        <dbReference type="PROSITE" id="PS50931"/>
    </source>
</evidence>
<sequence>MLSVKVNEWIFTIGKTDTMKPDLNLLMTLNVLLQENSVSRTAQRLNLSQPSVSARLERLREWFNDPLLIPVSHGMRPTARAEALRLSLEQLSGMIDEVVAAPGPFIPADAVQEWRVAATDYGAQTALVPLMAALRQEAPGTRLAILDMKPALIAQQLEKGTVDLVLHLRDGVPDGLHIRPLFQERYVVAGRQGHPALHSDITAEALCALEHVVVSPDGGGFRGVTDSVLEARGLSRKVVLSVPHFLLMGSVLSTTDLVALMPERVAAMMPGLMTVKPPMAIPGFELVMLWHERSHRDLGHRWLRERVKQNIQERF</sequence>
<dbReference type="Pfam" id="PF03466">
    <property type="entry name" value="LysR_substrate"/>
    <property type="match status" value="1"/>
</dbReference>
<dbReference type="SUPFAM" id="SSF53850">
    <property type="entry name" value="Periplasmic binding protein-like II"/>
    <property type="match status" value="1"/>
</dbReference>
<reference evidence="6 7" key="1">
    <citation type="journal article" date="2010" name="J. Bacteriol.">
        <title>Genome sequence of Pantoea ananatis LMG20103, the causative agent of Eucalyptus blight and dieback.</title>
        <authorList>
            <person name="De Maayer P."/>
            <person name="Chan W.Y."/>
            <person name="Venter S.N."/>
            <person name="Toth I.K."/>
            <person name="Birch P.R."/>
            <person name="Joubert F."/>
            <person name="Coutinho T.A."/>
        </authorList>
    </citation>
    <scope>NUCLEOTIDE SEQUENCE [LARGE SCALE GENOMIC DNA]</scope>
    <source>
        <strain evidence="6 7">LMG 20103</strain>
    </source>
</reference>
<dbReference type="Gene3D" id="1.10.10.10">
    <property type="entry name" value="Winged helix-like DNA-binding domain superfamily/Winged helix DNA-binding domain"/>
    <property type="match status" value="1"/>
</dbReference>
<dbReference type="PANTHER" id="PTHR30118:SF15">
    <property type="entry name" value="TRANSCRIPTIONAL REGULATORY PROTEIN"/>
    <property type="match status" value="1"/>
</dbReference>
<evidence type="ECO:0000313" key="6">
    <source>
        <dbReference type="EMBL" id="ADD76080.1"/>
    </source>
</evidence>
<keyword evidence="3" id="KW-0238">DNA-binding</keyword>
<protein>
    <submittedName>
        <fullName evidence="6">SyrM1</fullName>
    </submittedName>
</protein>
<dbReference type="InterPro" id="IPR000847">
    <property type="entry name" value="LysR_HTH_N"/>
</dbReference>
<proteinExistence type="inferred from homology"/>
<dbReference type="AlphaFoldDB" id="D4GL34"/>
<dbReference type="PROSITE" id="PS50931">
    <property type="entry name" value="HTH_LYSR"/>
    <property type="match status" value="1"/>
</dbReference>
<gene>
    <name evidence="6" type="primary">syrM1</name>
    <name evidence="6" type="ordered locus">PANA_0913</name>
</gene>
<dbReference type="HOGENOM" id="CLU_039613_39_3_6"/>
<dbReference type="PANTHER" id="PTHR30118">
    <property type="entry name" value="HTH-TYPE TRANSCRIPTIONAL REGULATOR LEUO-RELATED"/>
    <property type="match status" value="1"/>
</dbReference>
<evidence type="ECO:0000313" key="7">
    <source>
        <dbReference type="Proteomes" id="UP000001702"/>
    </source>
</evidence>
<dbReference type="eggNOG" id="COG0583">
    <property type="taxonomic scope" value="Bacteria"/>
</dbReference>
<dbReference type="InterPro" id="IPR036388">
    <property type="entry name" value="WH-like_DNA-bd_sf"/>
</dbReference>
<comment type="similarity">
    <text evidence="1">Belongs to the LysR transcriptional regulatory family.</text>
</comment>
<evidence type="ECO:0000256" key="4">
    <source>
        <dbReference type="ARBA" id="ARBA00023163"/>
    </source>
</evidence>
<dbReference type="InterPro" id="IPR036390">
    <property type="entry name" value="WH_DNA-bd_sf"/>
</dbReference>
<dbReference type="KEGG" id="pam:PANA_0913"/>
<dbReference type="Proteomes" id="UP000001702">
    <property type="component" value="Chromosome"/>
</dbReference>
<dbReference type="SUPFAM" id="SSF46785">
    <property type="entry name" value="Winged helix' DNA-binding domain"/>
    <property type="match status" value="1"/>
</dbReference>
<dbReference type="EMBL" id="CP001875">
    <property type="protein sequence ID" value="ADD76080.1"/>
    <property type="molecule type" value="Genomic_DNA"/>
</dbReference>
<dbReference type="GO" id="GO:0003700">
    <property type="term" value="F:DNA-binding transcription factor activity"/>
    <property type="evidence" value="ECO:0007669"/>
    <property type="project" value="InterPro"/>
</dbReference>